<dbReference type="InterPro" id="IPR003959">
    <property type="entry name" value="ATPase_AAA_core"/>
</dbReference>
<dbReference type="EMBL" id="QFDK01000003">
    <property type="protein sequence ID" value="TOZ05155.1"/>
    <property type="molecule type" value="Genomic_DNA"/>
</dbReference>
<dbReference type="AlphaFoldDB" id="A0AAJ5K5N6"/>
<evidence type="ECO:0000313" key="3">
    <source>
        <dbReference type="Proteomes" id="UP000785759"/>
    </source>
</evidence>
<protein>
    <recommendedName>
        <fullName evidence="1">ATPase AAA-type core domain-containing protein</fullName>
    </recommendedName>
</protein>
<dbReference type="PANTHER" id="PTHR40396:SF1">
    <property type="entry name" value="ATPASE AAA-TYPE CORE DOMAIN-CONTAINING PROTEIN"/>
    <property type="match status" value="1"/>
</dbReference>
<comment type="caution">
    <text evidence="2">The sequence shown here is derived from an EMBL/GenBank/DDBJ whole genome shotgun (WGS) entry which is preliminary data.</text>
</comment>
<sequence>MKLLRVRIEGLKMFEDLFDFSFITKQNVTRLNSTSVHNIFNRIHAMNVVALIGKNASGKTMELNLLIFVFRAFLHNQPLNHIDSKYALVGDEFLFKTNYFDEVHNMLYELHSKIIKNEDGELIFEEETIYSKKLTIKANKSNIFDLNDDSHVNVERRPANSLLPEDNTYFRSITKKDNVELTRVFDFSAFNNMNLLFSEMMDSYDTELQSAIITYLDPTIEYVHAFNQSPDSENKNDLLEVKFKRSDKVVRVNGIKIFNYLSAGTIKGVNLFNYAFNALRSGGFLIIDEIENHFHRAIVQTIISFFSDPRINKTHATLIFTTHYPQLLDTFDRNDDIYVSRRVDDKTYLDRFCDQIRREDIKKSDIYESGVLNGTSPMFEAYDKLRSVAVKVATVTDRDMARKDGHK</sequence>
<dbReference type="PANTHER" id="PTHR40396">
    <property type="entry name" value="ATPASE-LIKE PROTEIN"/>
    <property type="match status" value="1"/>
</dbReference>
<dbReference type="InterPro" id="IPR027417">
    <property type="entry name" value="P-loop_NTPase"/>
</dbReference>
<dbReference type="GO" id="GO:0005524">
    <property type="term" value="F:ATP binding"/>
    <property type="evidence" value="ECO:0007669"/>
    <property type="project" value="InterPro"/>
</dbReference>
<gene>
    <name evidence="2" type="ORF">DIS17_04215</name>
</gene>
<reference evidence="2" key="1">
    <citation type="submission" date="2018-05" db="EMBL/GenBank/DDBJ databases">
        <title>Genome Comparison of Lactic Acid Bacteria Isolated from non-Wheat Sourdough.</title>
        <authorList>
            <person name="Rice T."/>
            <person name="Axel C."/>
            <person name="Lynch K.M."/>
            <person name="Benz C."/>
            <person name="Arendt E.K."/>
            <person name="Coffey A."/>
        </authorList>
    </citation>
    <scope>NUCLEOTIDE SEQUENCE</scope>
    <source>
        <strain evidence="2">TR055</strain>
    </source>
</reference>
<dbReference type="GO" id="GO:0016887">
    <property type="term" value="F:ATP hydrolysis activity"/>
    <property type="evidence" value="ECO:0007669"/>
    <property type="project" value="InterPro"/>
</dbReference>
<evidence type="ECO:0000313" key="2">
    <source>
        <dbReference type="EMBL" id="TOZ05155.1"/>
    </source>
</evidence>
<dbReference type="Gene3D" id="3.40.50.300">
    <property type="entry name" value="P-loop containing nucleotide triphosphate hydrolases"/>
    <property type="match status" value="1"/>
</dbReference>
<proteinExistence type="predicted"/>
<feature type="domain" description="ATPase AAA-type core" evidence="1">
    <location>
        <begin position="48"/>
        <end position="329"/>
    </location>
</feature>
<dbReference type="Pfam" id="PF13304">
    <property type="entry name" value="AAA_21"/>
    <property type="match status" value="1"/>
</dbReference>
<accession>A0AAJ5K5N6</accession>
<organism evidence="2 3">
    <name type="scientific">Levilactobacillus brevis</name>
    <name type="common">Lactobacillus brevis</name>
    <dbReference type="NCBI Taxonomy" id="1580"/>
    <lineage>
        <taxon>Bacteria</taxon>
        <taxon>Bacillati</taxon>
        <taxon>Bacillota</taxon>
        <taxon>Bacilli</taxon>
        <taxon>Lactobacillales</taxon>
        <taxon>Lactobacillaceae</taxon>
        <taxon>Levilactobacillus</taxon>
    </lineage>
</organism>
<dbReference type="Proteomes" id="UP000785759">
    <property type="component" value="Unassembled WGS sequence"/>
</dbReference>
<name>A0AAJ5K5N6_LEVBR</name>
<dbReference type="SUPFAM" id="SSF52540">
    <property type="entry name" value="P-loop containing nucleoside triphosphate hydrolases"/>
    <property type="match status" value="1"/>
</dbReference>
<evidence type="ECO:0000259" key="1">
    <source>
        <dbReference type="Pfam" id="PF13304"/>
    </source>
</evidence>